<comment type="similarity">
    <text evidence="2">Belongs to the MESD family.</text>
</comment>
<feature type="signal peptide" evidence="8">
    <location>
        <begin position="1"/>
        <end position="23"/>
    </location>
</feature>
<comment type="subcellular location">
    <subcellularLocation>
        <location evidence="1">Endoplasmic reticulum</location>
    </subcellularLocation>
</comment>
<dbReference type="GO" id="GO:0006457">
    <property type="term" value="P:protein folding"/>
    <property type="evidence" value="ECO:0007669"/>
    <property type="project" value="InterPro"/>
</dbReference>
<evidence type="ECO:0000256" key="2">
    <source>
        <dbReference type="ARBA" id="ARBA00011068"/>
    </source>
</evidence>
<feature type="chain" id="PRO_5026893493" evidence="8">
    <location>
        <begin position="24"/>
        <end position="203"/>
    </location>
</feature>
<dbReference type="OrthoDB" id="75833at2759"/>
<organism evidence="9 10">
    <name type="scientific">Frankliniella occidentalis</name>
    <name type="common">Western flower thrips</name>
    <name type="synonym">Euthrips occidentalis</name>
    <dbReference type="NCBI Taxonomy" id="133901"/>
    <lineage>
        <taxon>Eukaryota</taxon>
        <taxon>Metazoa</taxon>
        <taxon>Ecdysozoa</taxon>
        <taxon>Arthropoda</taxon>
        <taxon>Hexapoda</taxon>
        <taxon>Insecta</taxon>
        <taxon>Pterygota</taxon>
        <taxon>Neoptera</taxon>
        <taxon>Paraneoptera</taxon>
        <taxon>Thysanoptera</taxon>
        <taxon>Terebrantia</taxon>
        <taxon>Thripoidea</taxon>
        <taxon>Thripidae</taxon>
        <taxon>Frankliniella</taxon>
    </lineage>
</organism>
<gene>
    <name evidence="10" type="primary">LOC113209090</name>
</gene>
<dbReference type="GO" id="GO:0016055">
    <property type="term" value="P:Wnt signaling pathway"/>
    <property type="evidence" value="ECO:0007669"/>
    <property type="project" value="UniProtKB-KW"/>
</dbReference>
<evidence type="ECO:0000256" key="5">
    <source>
        <dbReference type="ARBA" id="ARBA00022824"/>
    </source>
</evidence>
<keyword evidence="6" id="KW-0143">Chaperone</keyword>
<accession>A0A6J1SLP1</accession>
<feature type="compositionally biased region" description="Basic and acidic residues" evidence="7">
    <location>
        <begin position="192"/>
        <end position="203"/>
    </location>
</feature>
<dbReference type="PANTHER" id="PTHR17600">
    <property type="entry name" value="MESODERM DEVELOPMENT CANDIDATE 2"/>
    <property type="match status" value="1"/>
</dbReference>
<proteinExistence type="inferred from homology"/>
<evidence type="ECO:0000256" key="4">
    <source>
        <dbReference type="ARBA" id="ARBA00022729"/>
    </source>
</evidence>
<evidence type="ECO:0000256" key="6">
    <source>
        <dbReference type="ARBA" id="ARBA00023186"/>
    </source>
</evidence>
<dbReference type="Pfam" id="PF10185">
    <property type="entry name" value="Mesd"/>
    <property type="match status" value="1"/>
</dbReference>
<sequence>MFEMKKLAIFSVFALSLFVIVSGKKADPEKKPEWAKKDIRDYSDADMERLLDQWEEDEEPLPPDELPEHLRPQPKMDLSGIDMNDPEQLLKISKKGKTLMMFVHTAEGTPRHETEEITKLWQTGLWNNHIQAERYLIGDDRAIFLFKDGAHAWDAKNFLVEQEKCSQVIIESKAYPGPAFTQGGEEFGPQVRESDRKKRKTEL</sequence>
<evidence type="ECO:0000256" key="3">
    <source>
        <dbReference type="ARBA" id="ARBA00022687"/>
    </source>
</evidence>
<feature type="region of interest" description="Disordered" evidence="7">
    <location>
        <begin position="176"/>
        <end position="203"/>
    </location>
</feature>
<keyword evidence="9" id="KW-1185">Reference proteome</keyword>
<protein>
    <submittedName>
        <fullName evidence="10">LDLR chaperone boca</fullName>
    </submittedName>
</protein>
<evidence type="ECO:0000256" key="1">
    <source>
        <dbReference type="ARBA" id="ARBA00004240"/>
    </source>
</evidence>
<dbReference type="CTD" id="48986"/>
<keyword evidence="3" id="KW-0879">Wnt signaling pathway</keyword>
<evidence type="ECO:0000313" key="10">
    <source>
        <dbReference type="RefSeq" id="XP_026282219.1"/>
    </source>
</evidence>
<dbReference type="GeneID" id="113209090"/>
<dbReference type="PANTHER" id="PTHR17600:SF2">
    <property type="entry name" value="LRP CHAPERONE MESD"/>
    <property type="match status" value="1"/>
</dbReference>
<dbReference type="InterPro" id="IPR019330">
    <property type="entry name" value="MESD"/>
</dbReference>
<keyword evidence="4 8" id="KW-0732">Signal</keyword>
<evidence type="ECO:0000256" key="7">
    <source>
        <dbReference type="SAM" id="MobiDB-lite"/>
    </source>
</evidence>
<dbReference type="AlphaFoldDB" id="A0A6J1SLP1"/>
<evidence type="ECO:0000256" key="8">
    <source>
        <dbReference type="SAM" id="SignalP"/>
    </source>
</evidence>
<evidence type="ECO:0000313" key="9">
    <source>
        <dbReference type="Proteomes" id="UP000504606"/>
    </source>
</evidence>
<dbReference type="GO" id="GO:0005783">
    <property type="term" value="C:endoplasmic reticulum"/>
    <property type="evidence" value="ECO:0007669"/>
    <property type="project" value="UniProtKB-SubCell"/>
</dbReference>
<dbReference type="KEGG" id="foc:113209090"/>
<reference evidence="10" key="1">
    <citation type="submission" date="2025-08" db="UniProtKB">
        <authorList>
            <consortium name="RefSeq"/>
        </authorList>
    </citation>
    <scope>IDENTIFICATION</scope>
    <source>
        <tissue evidence="10">Whole organism</tissue>
    </source>
</reference>
<name>A0A6J1SLP1_FRAOC</name>
<dbReference type="Proteomes" id="UP000504606">
    <property type="component" value="Unplaced"/>
</dbReference>
<dbReference type="RefSeq" id="XP_026282219.1">
    <property type="nucleotide sequence ID" value="XM_026426434.2"/>
</dbReference>
<keyword evidence="5" id="KW-0256">Endoplasmic reticulum</keyword>
<dbReference type="Gene3D" id="6.10.250.640">
    <property type="match status" value="1"/>
</dbReference>
<dbReference type="Gene3D" id="3.30.70.260">
    <property type="match status" value="1"/>
</dbReference>